<evidence type="ECO:0000313" key="18">
    <source>
        <dbReference type="Proteomes" id="UP000265040"/>
    </source>
</evidence>
<reference evidence="17" key="2">
    <citation type="submission" date="2025-08" db="UniProtKB">
        <authorList>
            <consortium name="Ensembl"/>
        </authorList>
    </citation>
    <scope>IDENTIFICATION</scope>
</reference>
<dbReference type="PRINTS" id="PR00425">
    <property type="entry name" value="BRADYKININR"/>
</dbReference>
<dbReference type="Gene3D" id="1.20.1070.10">
    <property type="entry name" value="Rhodopsin 7-helix transmembrane proteins"/>
    <property type="match status" value="1"/>
</dbReference>
<evidence type="ECO:0000256" key="13">
    <source>
        <dbReference type="RuleBase" id="RU000688"/>
    </source>
</evidence>
<evidence type="ECO:0000256" key="9">
    <source>
        <dbReference type="ARBA" id="ARBA00023170"/>
    </source>
</evidence>
<dbReference type="PROSITE" id="PS50261">
    <property type="entry name" value="G_PROTEIN_RECEP_F2_4"/>
    <property type="match status" value="1"/>
</dbReference>
<evidence type="ECO:0000256" key="5">
    <source>
        <dbReference type="ARBA" id="ARBA00022989"/>
    </source>
</evidence>
<evidence type="ECO:0000256" key="7">
    <source>
        <dbReference type="ARBA" id="ARBA00023136"/>
    </source>
</evidence>
<keyword evidence="4 13" id="KW-0812">Transmembrane</keyword>
<name>A0A7N6BWI9_ANATE</name>
<dbReference type="Pfam" id="PF00001">
    <property type="entry name" value="7tm_1"/>
    <property type="match status" value="1"/>
</dbReference>
<evidence type="ECO:0000256" key="2">
    <source>
        <dbReference type="ARBA" id="ARBA00021062"/>
    </source>
</evidence>
<comment type="similarity">
    <text evidence="13">Belongs to the G-protein coupled receptor 1 family.</text>
</comment>
<keyword evidence="8" id="KW-1015">Disulfide bond</keyword>
<evidence type="ECO:0000256" key="14">
    <source>
        <dbReference type="SAM" id="Phobius"/>
    </source>
</evidence>
<keyword evidence="5 14" id="KW-1133">Transmembrane helix</keyword>
<dbReference type="GeneTree" id="ENSGT01130000278308"/>
<evidence type="ECO:0000313" key="17">
    <source>
        <dbReference type="Ensembl" id="ENSATEP00000066886.1"/>
    </source>
</evidence>
<dbReference type="PRINTS" id="PR00237">
    <property type="entry name" value="GPCRRHODOPSN"/>
</dbReference>
<evidence type="ECO:0000256" key="10">
    <source>
        <dbReference type="ARBA" id="ARBA00023180"/>
    </source>
</evidence>
<evidence type="ECO:0000256" key="1">
    <source>
        <dbReference type="ARBA" id="ARBA00004651"/>
    </source>
</evidence>
<evidence type="ECO:0000256" key="6">
    <source>
        <dbReference type="ARBA" id="ARBA00023040"/>
    </source>
</evidence>
<accession>A0A7N6BWI9</accession>
<keyword evidence="11 13" id="KW-0807">Transducer</keyword>
<dbReference type="PANTHER" id="PTHR10489">
    <property type="entry name" value="CELL ADHESION MOLECULE"/>
    <property type="match status" value="1"/>
</dbReference>
<dbReference type="InterPro" id="IPR017981">
    <property type="entry name" value="GPCR_2-like_7TM"/>
</dbReference>
<feature type="transmembrane region" description="Helical" evidence="14">
    <location>
        <begin position="162"/>
        <end position="184"/>
    </location>
</feature>
<keyword evidence="7 14" id="KW-0472">Membrane</keyword>
<keyword evidence="3" id="KW-1003">Cell membrane</keyword>
<keyword evidence="6 13" id="KW-0297">G-protein coupled receptor</keyword>
<dbReference type="InParanoid" id="A0A7N6BWI9"/>
<dbReference type="AlphaFoldDB" id="A0A7N6BWI9"/>
<dbReference type="Proteomes" id="UP000265040">
    <property type="component" value="Chromosome 22"/>
</dbReference>
<feature type="domain" description="G-protein coupled receptors family 2 profile 2" evidence="15">
    <location>
        <begin position="46"/>
        <end position="327"/>
    </location>
</feature>
<sequence>MPSLLSTLSSYLLFRLHVPANFSLTAIQSGGNKTECAQGKIEDWAFSVLQVYILLISVTGILFNVFVLMVFCFHKKPCTVAEVYLSNLAAADLVLVSFLPFWAISASQHFNWPFGSVLCRLVNLAIIMNMYCSIYFLVLISADRYLALVHPLSHEVIRRPKYAKVGCLLVWGLGLLLSVPTLIYREVEYKPDLNITTCYLNYPNTNAILLLEVMLTTFSFIIPIFFISFCTWKIIQALSNRVIVGLTTQKMEQKATTLILAVLLAFLICWVPFHLVRTMELLFRAKVLVDCKVSAITFICKQIFMYFAFFNNFNSVLISYPLYVYLGFVQHFLCTDQGLNTSKRQNGRLLKLPQRLLENLKNT</sequence>
<dbReference type="InterPro" id="IPR001186">
    <property type="entry name" value="Brdyknn_1_rcpt"/>
</dbReference>
<keyword evidence="9 13" id="KW-0675">Receptor</keyword>
<evidence type="ECO:0000256" key="3">
    <source>
        <dbReference type="ARBA" id="ARBA00022475"/>
    </source>
</evidence>
<comment type="subcellular location">
    <subcellularLocation>
        <location evidence="1">Cell membrane</location>
        <topology evidence="1">Multi-pass membrane protein</topology>
    </subcellularLocation>
</comment>
<dbReference type="GO" id="GO:0006954">
    <property type="term" value="P:inflammatory response"/>
    <property type="evidence" value="ECO:0007669"/>
    <property type="project" value="InterPro"/>
</dbReference>
<dbReference type="GO" id="GO:0007204">
    <property type="term" value="P:positive regulation of cytosolic calcium ion concentration"/>
    <property type="evidence" value="ECO:0007669"/>
    <property type="project" value="TreeGrafter"/>
</dbReference>
<dbReference type="PRINTS" id="PR00993">
    <property type="entry name" value="BRADYKINNB1R"/>
</dbReference>
<dbReference type="SUPFAM" id="SSF81321">
    <property type="entry name" value="Family A G protein-coupled receptor-like"/>
    <property type="match status" value="1"/>
</dbReference>
<evidence type="ECO:0000259" key="15">
    <source>
        <dbReference type="PROSITE" id="PS50261"/>
    </source>
</evidence>
<dbReference type="GO" id="GO:0060326">
    <property type="term" value="P:cell chemotaxis"/>
    <property type="evidence" value="ECO:0007669"/>
    <property type="project" value="TreeGrafter"/>
</dbReference>
<organism evidence="17 18">
    <name type="scientific">Anabas testudineus</name>
    <name type="common">Climbing perch</name>
    <name type="synonym">Anthias testudineus</name>
    <dbReference type="NCBI Taxonomy" id="64144"/>
    <lineage>
        <taxon>Eukaryota</taxon>
        <taxon>Metazoa</taxon>
        <taxon>Chordata</taxon>
        <taxon>Craniata</taxon>
        <taxon>Vertebrata</taxon>
        <taxon>Euteleostomi</taxon>
        <taxon>Actinopterygii</taxon>
        <taxon>Neopterygii</taxon>
        <taxon>Teleostei</taxon>
        <taxon>Neoteleostei</taxon>
        <taxon>Acanthomorphata</taxon>
        <taxon>Anabantaria</taxon>
        <taxon>Anabantiformes</taxon>
        <taxon>Anabantoidei</taxon>
        <taxon>Anabantidae</taxon>
        <taxon>Anabas</taxon>
    </lineage>
</organism>
<dbReference type="PROSITE" id="PS50262">
    <property type="entry name" value="G_PROTEIN_RECEP_F1_2"/>
    <property type="match status" value="1"/>
</dbReference>
<dbReference type="InterPro" id="IPR050119">
    <property type="entry name" value="CCR1-9-like"/>
</dbReference>
<dbReference type="PANTHER" id="PTHR10489:SF957">
    <property type="entry name" value="B2 BRADYKININ RECEPTOR"/>
    <property type="match status" value="1"/>
</dbReference>
<reference evidence="17" key="1">
    <citation type="submission" date="2021-04" db="EMBL/GenBank/DDBJ databases">
        <authorList>
            <consortium name="Wellcome Sanger Institute Data Sharing"/>
        </authorList>
    </citation>
    <scope>NUCLEOTIDE SEQUENCE [LARGE SCALE GENOMIC DNA]</scope>
</reference>
<evidence type="ECO:0000256" key="8">
    <source>
        <dbReference type="ARBA" id="ARBA00023157"/>
    </source>
</evidence>
<dbReference type="InterPro" id="IPR000496">
    <property type="entry name" value="Brdyknn_rcpt"/>
</dbReference>
<feature type="transmembrane region" description="Helical" evidence="14">
    <location>
        <begin position="209"/>
        <end position="235"/>
    </location>
</feature>
<protein>
    <recommendedName>
        <fullName evidence="2">B1 bradykinin receptor</fullName>
    </recommendedName>
</protein>
<keyword evidence="18" id="KW-1185">Reference proteome</keyword>
<feature type="transmembrane region" description="Helical" evidence="14">
    <location>
        <begin position="49"/>
        <end position="71"/>
    </location>
</feature>
<feature type="domain" description="G-protein coupled receptors family 1 profile" evidence="16">
    <location>
        <begin position="63"/>
        <end position="319"/>
    </location>
</feature>
<dbReference type="GO" id="GO:0009897">
    <property type="term" value="C:external side of plasma membrane"/>
    <property type="evidence" value="ECO:0007669"/>
    <property type="project" value="TreeGrafter"/>
</dbReference>
<dbReference type="GO" id="GO:0016493">
    <property type="term" value="F:C-C chemokine receptor activity"/>
    <property type="evidence" value="ECO:0007669"/>
    <property type="project" value="TreeGrafter"/>
</dbReference>
<dbReference type="GO" id="GO:0019722">
    <property type="term" value="P:calcium-mediated signaling"/>
    <property type="evidence" value="ECO:0007669"/>
    <property type="project" value="TreeGrafter"/>
</dbReference>
<proteinExistence type="inferred from homology"/>
<evidence type="ECO:0000256" key="4">
    <source>
        <dbReference type="ARBA" id="ARBA00022692"/>
    </source>
</evidence>
<dbReference type="InterPro" id="IPR000276">
    <property type="entry name" value="GPCR_Rhodpsn"/>
</dbReference>
<dbReference type="Ensembl" id="ENSATET00000053906.1">
    <property type="protein sequence ID" value="ENSATEP00000066886.1"/>
    <property type="gene ID" value="ENSATEG00000025896.1"/>
</dbReference>
<evidence type="ECO:0000259" key="16">
    <source>
        <dbReference type="PROSITE" id="PS50262"/>
    </source>
</evidence>
<evidence type="ECO:0000256" key="11">
    <source>
        <dbReference type="ARBA" id="ARBA00023224"/>
    </source>
</evidence>
<feature type="transmembrane region" description="Helical" evidence="14">
    <location>
        <begin position="124"/>
        <end position="142"/>
    </location>
</feature>
<dbReference type="GO" id="GO:0019957">
    <property type="term" value="F:C-C chemokine binding"/>
    <property type="evidence" value="ECO:0007669"/>
    <property type="project" value="TreeGrafter"/>
</dbReference>
<keyword evidence="10" id="KW-0325">Glycoprotein</keyword>
<dbReference type="InterPro" id="IPR017452">
    <property type="entry name" value="GPCR_Rhodpsn_7TM"/>
</dbReference>
<dbReference type="PROSITE" id="PS00237">
    <property type="entry name" value="G_PROTEIN_RECEP_F1_1"/>
    <property type="match status" value="1"/>
</dbReference>
<gene>
    <name evidence="17" type="primary">BDKRB2</name>
</gene>
<comment type="function">
    <text evidence="12">This is a receptor for bradykinin. Could be a factor in chronic pain and inflammation.</text>
</comment>
<reference evidence="17" key="3">
    <citation type="submission" date="2025-09" db="UniProtKB">
        <authorList>
            <consortium name="Ensembl"/>
        </authorList>
    </citation>
    <scope>IDENTIFICATION</scope>
</reference>
<feature type="transmembrane region" description="Helical" evidence="14">
    <location>
        <begin position="83"/>
        <end position="104"/>
    </location>
</feature>
<evidence type="ECO:0000256" key="12">
    <source>
        <dbReference type="ARBA" id="ARBA00025112"/>
    </source>
</evidence>
<dbReference type="OrthoDB" id="6076970at2759"/>
<dbReference type="GO" id="GO:0009612">
    <property type="term" value="P:response to mechanical stimulus"/>
    <property type="evidence" value="ECO:0007669"/>
    <property type="project" value="InterPro"/>
</dbReference>
<dbReference type="GO" id="GO:0006955">
    <property type="term" value="P:immune response"/>
    <property type="evidence" value="ECO:0007669"/>
    <property type="project" value="TreeGrafter"/>
</dbReference>
<feature type="transmembrane region" description="Helical" evidence="14">
    <location>
        <begin position="255"/>
        <end position="273"/>
    </location>
</feature>
<dbReference type="GO" id="GO:0004947">
    <property type="term" value="F:bradykinin receptor activity"/>
    <property type="evidence" value="ECO:0007669"/>
    <property type="project" value="InterPro"/>
</dbReference>